<organism evidence="6 7">
    <name type="scientific">Rhizobium rhizogenes</name>
    <name type="common">Agrobacterium rhizogenes</name>
    <dbReference type="NCBI Taxonomy" id="359"/>
    <lineage>
        <taxon>Bacteria</taxon>
        <taxon>Pseudomonadati</taxon>
        <taxon>Pseudomonadota</taxon>
        <taxon>Alphaproteobacteria</taxon>
        <taxon>Hyphomicrobiales</taxon>
        <taxon>Rhizobiaceae</taxon>
        <taxon>Rhizobium/Agrobacterium group</taxon>
        <taxon>Rhizobium</taxon>
    </lineage>
</organism>
<dbReference type="InterPro" id="IPR001647">
    <property type="entry name" value="HTH_TetR"/>
</dbReference>
<dbReference type="PRINTS" id="PR00455">
    <property type="entry name" value="HTHTETR"/>
</dbReference>
<evidence type="ECO:0000313" key="6">
    <source>
        <dbReference type="EMBL" id="CAD0215805.1"/>
    </source>
</evidence>
<dbReference type="Pfam" id="PF00440">
    <property type="entry name" value="TetR_N"/>
    <property type="match status" value="1"/>
</dbReference>
<dbReference type="InterPro" id="IPR036271">
    <property type="entry name" value="Tet_transcr_reg_TetR-rel_C_sf"/>
</dbReference>
<gene>
    <name evidence="6" type="ORF">AGRHK599_LOCUS4060</name>
</gene>
<protein>
    <recommendedName>
        <fullName evidence="5">HTH tetR-type domain-containing protein</fullName>
    </recommendedName>
</protein>
<dbReference type="Proteomes" id="UP000528185">
    <property type="component" value="Unassembled WGS sequence"/>
</dbReference>
<feature type="DNA-binding region" description="H-T-H motif" evidence="4">
    <location>
        <begin position="35"/>
        <end position="54"/>
    </location>
</feature>
<keyword evidence="1" id="KW-0805">Transcription regulation</keyword>
<dbReference type="PROSITE" id="PS50977">
    <property type="entry name" value="HTH_TETR_2"/>
    <property type="match status" value="1"/>
</dbReference>
<evidence type="ECO:0000259" key="5">
    <source>
        <dbReference type="PROSITE" id="PS50977"/>
    </source>
</evidence>
<dbReference type="SUPFAM" id="SSF46689">
    <property type="entry name" value="Homeodomain-like"/>
    <property type="match status" value="1"/>
</dbReference>
<dbReference type="EMBL" id="CAICSX020000002">
    <property type="protein sequence ID" value="CAD0215805.1"/>
    <property type="molecule type" value="Genomic_DNA"/>
</dbReference>
<dbReference type="Gene3D" id="1.10.10.60">
    <property type="entry name" value="Homeodomain-like"/>
    <property type="match status" value="1"/>
</dbReference>
<evidence type="ECO:0000256" key="4">
    <source>
        <dbReference type="PROSITE-ProRule" id="PRU00335"/>
    </source>
</evidence>
<keyword evidence="3" id="KW-0804">Transcription</keyword>
<dbReference type="InterPro" id="IPR009057">
    <property type="entry name" value="Homeodomain-like_sf"/>
</dbReference>
<dbReference type="Gene3D" id="1.10.357.10">
    <property type="entry name" value="Tetracycline Repressor, domain 2"/>
    <property type="match status" value="1"/>
</dbReference>
<evidence type="ECO:0000256" key="2">
    <source>
        <dbReference type="ARBA" id="ARBA00023125"/>
    </source>
</evidence>
<evidence type="ECO:0000256" key="1">
    <source>
        <dbReference type="ARBA" id="ARBA00023015"/>
    </source>
</evidence>
<dbReference type="RefSeq" id="WP_065116577.1">
    <property type="nucleotide sequence ID" value="NZ_CAICSX020000002.1"/>
</dbReference>
<accession>A0AAN2A6Y8</accession>
<feature type="domain" description="HTH tetR-type" evidence="5">
    <location>
        <begin position="12"/>
        <end position="72"/>
    </location>
</feature>
<sequence>MTEDHLPTARGVARIQALMDAAANLFLDQGYEAVSLDTLIAKAGGSRRNIYEHFGGKQGLFVDVITRLCNEQAAPLRQLDAGSGEIGPALVMFGERLLEVVLQPRTLALQRLMIAEGQRFPELAQAILRSGHDTGVEILADWLRPRLPELRGNLPPEKLAEQFIGLVVTGPQLRALVGAISLPLPAGEVSRLAHDAVSTFLHGTQPAIRSPHA</sequence>
<dbReference type="InterPro" id="IPR050109">
    <property type="entry name" value="HTH-type_TetR-like_transc_reg"/>
</dbReference>
<evidence type="ECO:0000256" key="3">
    <source>
        <dbReference type="ARBA" id="ARBA00023163"/>
    </source>
</evidence>
<dbReference type="GO" id="GO:0000976">
    <property type="term" value="F:transcription cis-regulatory region binding"/>
    <property type="evidence" value="ECO:0007669"/>
    <property type="project" value="TreeGrafter"/>
</dbReference>
<dbReference type="Pfam" id="PF14246">
    <property type="entry name" value="TetR_C_7"/>
    <property type="match status" value="1"/>
</dbReference>
<dbReference type="SUPFAM" id="SSF48498">
    <property type="entry name" value="Tetracyclin repressor-like, C-terminal domain"/>
    <property type="match status" value="1"/>
</dbReference>
<keyword evidence="2 4" id="KW-0238">DNA-binding</keyword>
<dbReference type="PANTHER" id="PTHR30055:SF234">
    <property type="entry name" value="HTH-TYPE TRANSCRIPTIONAL REGULATOR BETI"/>
    <property type="match status" value="1"/>
</dbReference>
<reference evidence="6 7" key="1">
    <citation type="submission" date="2020-06" db="EMBL/GenBank/DDBJ databases">
        <authorList>
            <person name="De Coninck B."/>
            <person name="Ibrahim H."/>
        </authorList>
    </citation>
    <scope>NUCLEOTIDE SEQUENCE [LARGE SCALE GENOMIC DNA]</scope>
    <source>
        <strain evidence="6">Ag_rhizogenes_K599</strain>
    </source>
</reference>
<dbReference type="AlphaFoldDB" id="A0AAN2A6Y8"/>
<dbReference type="InterPro" id="IPR039536">
    <property type="entry name" value="TetR_C_Proteobacteria"/>
</dbReference>
<comment type="caution">
    <text evidence="6">The sequence shown here is derived from an EMBL/GenBank/DDBJ whole genome shotgun (WGS) entry which is preliminary data.</text>
</comment>
<name>A0AAN2A6Y8_RHIRH</name>
<dbReference type="GO" id="GO:0003700">
    <property type="term" value="F:DNA-binding transcription factor activity"/>
    <property type="evidence" value="ECO:0007669"/>
    <property type="project" value="TreeGrafter"/>
</dbReference>
<evidence type="ECO:0000313" key="7">
    <source>
        <dbReference type="Proteomes" id="UP000528185"/>
    </source>
</evidence>
<proteinExistence type="predicted"/>
<dbReference type="PANTHER" id="PTHR30055">
    <property type="entry name" value="HTH-TYPE TRANSCRIPTIONAL REGULATOR RUTR"/>
    <property type="match status" value="1"/>
</dbReference>